<keyword evidence="1" id="KW-0234">DNA repair</keyword>
<feature type="domain" description="STI1" evidence="2">
    <location>
        <begin position="8"/>
        <end position="51"/>
    </location>
</feature>
<dbReference type="InterPro" id="IPR036353">
    <property type="entry name" value="XPC-bd_sf"/>
</dbReference>
<dbReference type="Proteomes" id="UP001187192">
    <property type="component" value="Unassembled WGS sequence"/>
</dbReference>
<keyword evidence="1" id="KW-0227">DNA damage</keyword>
<keyword evidence="1" id="KW-0963">Cytoplasm</keyword>
<sequence>MRSNARAGNLDFLRNSQQFQAMRAMVQADPQILQPMLQELGKQNPQLMHLIQQNQADYLRLINEPVEGGATPSAVTVTPEEQAAAIERINSTTNVRLEYNNIPMTPSKYLLPSLAKYLLTKLT</sequence>
<comment type="similarity">
    <text evidence="1">Belongs to the RAD23 family.</text>
</comment>
<accession>A0AA88DKT4</accession>
<dbReference type="GO" id="GO:0006289">
    <property type="term" value="P:nucleotide-excision repair"/>
    <property type="evidence" value="ECO:0007669"/>
    <property type="project" value="UniProtKB-UniRule"/>
</dbReference>
<dbReference type="PANTHER" id="PTHR10621">
    <property type="entry name" value="UV EXCISION REPAIR PROTEIN RAD23"/>
    <property type="match status" value="1"/>
</dbReference>
<dbReference type="Pfam" id="PF09280">
    <property type="entry name" value="XPC-binding"/>
    <property type="match status" value="1"/>
</dbReference>
<dbReference type="PANTHER" id="PTHR10621:SF35">
    <property type="entry name" value="UBIQUITIN RECEPTOR RAD23C"/>
    <property type="match status" value="1"/>
</dbReference>
<dbReference type="AlphaFoldDB" id="A0AA88DKT4"/>
<reference evidence="3" key="1">
    <citation type="submission" date="2023-07" db="EMBL/GenBank/DDBJ databases">
        <title>draft genome sequence of fig (Ficus carica).</title>
        <authorList>
            <person name="Takahashi T."/>
            <person name="Nishimura K."/>
        </authorList>
    </citation>
    <scope>NUCLEOTIDE SEQUENCE</scope>
</reference>
<dbReference type="SMART" id="SM00727">
    <property type="entry name" value="STI1"/>
    <property type="match status" value="1"/>
</dbReference>
<dbReference type="EMBL" id="BTGU01000068">
    <property type="protein sequence ID" value="GMN57088.1"/>
    <property type="molecule type" value="Genomic_DNA"/>
</dbReference>
<dbReference type="GO" id="GO:0005829">
    <property type="term" value="C:cytosol"/>
    <property type="evidence" value="ECO:0007669"/>
    <property type="project" value="TreeGrafter"/>
</dbReference>
<dbReference type="GO" id="GO:0031593">
    <property type="term" value="F:polyubiquitin modification-dependent protein binding"/>
    <property type="evidence" value="ECO:0007669"/>
    <property type="project" value="UniProtKB-UniRule"/>
</dbReference>
<organism evidence="3 4">
    <name type="scientific">Ficus carica</name>
    <name type="common">Common fig</name>
    <dbReference type="NCBI Taxonomy" id="3494"/>
    <lineage>
        <taxon>Eukaryota</taxon>
        <taxon>Viridiplantae</taxon>
        <taxon>Streptophyta</taxon>
        <taxon>Embryophyta</taxon>
        <taxon>Tracheophyta</taxon>
        <taxon>Spermatophyta</taxon>
        <taxon>Magnoliopsida</taxon>
        <taxon>eudicotyledons</taxon>
        <taxon>Gunneridae</taxon>
        <taxon>Pentapetalae</taxon>
        <taxon>rosids</taxon>
        <taxon>fabids</taxon>
        <taxon>Rosales</taxon>
        <taxon>Moraceae</taxon>
        <taxon>Ficeae</taxon>
        <taxon>Ficus</taxon>
    </lineage>
</organism>
<comment type="function">
    <text evidence="1">Multiubiquitin chain receptor involved in modulation of proteasomal degradation. Involved in nucleotide excision repair.</text>
</comment>
<dbReference type="GO" id="GO:0070628">
    <property type="term" value="F:proteasome binding"/>
    <property type="evidence" value="ECO:0007669"/>
    <property type="project" value="TreeGrafter"/>
</dbReference>
<evidence type="ECO:0000313" key="4">
    <source>
        <dbReference type="Proteomes" id="UP001187192"/>
    </source>
</evidence>
<dbReference type="PRINTS" id="PR01839">
    <property type="entry name" value="RAD23PROTEIN"/>
</dbReference>
<dbReference type="InterPro" id="IPR006636">
    <property type="entry name" value="STI1_HS-bd"/>
</dbReference>
<dbReference type="FunFam" id="1.10.10.540:FF:000001">
    <property type="entry name" value="UV excision repair protein RAD23 B"/>
    <property type="match status" value="1"/>
</dbReference>
<keyword evidence="1" id="KW-0539">Nucleus</keyword>
<dbReference type="GO" id="GO:0043130">
    <property type="term" value="F:ubiquitin binding"/>
    <property type="evidence" value="ECO:0007669"/>
    <property type="project" value="UniProtKB-UniRule"/>
</dbReference>
<evidence type="ECO:0000259" key="2">
    <source>
        <dbReference type="SMART" id="SM00727"/>
    </source>
</evidence>
<name>A0AA88DKT4_FICCA</name>
<evidence type="ECO:0000313" key="3">
    <source>
        <dbReference type="EMBL" id="GMN57088.1"/>
    </source>
</evidence>
<protein>
    <recommendedName>
        <fullName evidence="1">Ubiquitin receptor RAD23</fullName>
    </recommendedName>
    <alternativeName>
        <fullName evidence="1">DNA repair protein RAD23</fullName>
    </alternativeName>
</protein>
<comment type="subcellular location">
    <subcellularLocation>
        <location evidence="1">Nucleus</location>
    </subcellularLocation>
    <subcellularLocation>
        <location evidence="1">Cytoplasm</location>
    </subcellularLocation>
</comment>
<dbReference type="InterPro" id="IPR015360">
    <property type="entry name" value="XPC-bd"/>
</dbReference>
<comment type="caution">
    <text evidence="3">The sequence shown here is derived from an EMBL/GenBank/DDBJ whole genome shotgun (WGS) entry which is preliminary data.</text>
</comment>
<dbReference type="GO" id="GO:0043161">
    <property type="term" value="P:proteasome-mediated ubiquitin-dependent protein catabolic process"/>
    <property type="evidence" value="ECO:0007669"/>
    <property type="project" value="UniProtKB-UniRule"/>
</dbReference>
<dbReference type="GO" id="GO:0005654">
    <property type="term" value="C:nucleoplasm"/>
    <property type="evidence" value="ECO:0007669"/>
    <property type="project" value="TreeGrafter"/>
</dbReference>
<gene>
    <name evidence="3" type="ORF">TIFTF001_026205</name>
</gene>
<dbReference type="Gene3D" id="1.10.10.540">
    <property type="entry name" value="XPC-binding domain"/>
    <property type="match status" value="1"/>
</dbReference>
<dbReference type="InterPro" id="IPR004806">
    <property type="entry name" value="Rad23"/>
</dbReference>
<keyword evidence="4" id="KW-1185">Reference proteome</keyword>
<proteinExistence type="inferred from homology"/>
<dbReference type="GO" id="GO:0003684">
    <property type="term" value="F:damaged DNA binding"/>
    <property type="evidence" value="ECO:0007669"/>
    <property type="project" value="UniProtKB-UniRule"/>
</dbReference>
<dbReference type="SUPFAM" id="SSF101238">
    <property type="entry name" value="XPC-binding domain"/>
    <property type="match status" value="1"/>
</dbReference>
<evidence type="ECO:0000256" key="1">
    <source>
        <dbReference type="RuleBase" id="RU367049"/>
    </source>
</evidence>